<organism evidence="1 2">
    <name type="scientific">Punica granatum</name>
    <name type="common">Pomegranate</name>
    <dbReference type="NCBI Taxonomy" id="22663"/>
    <lineage>
        <taxon>Eukaryota</taxon>
        <taxon>Viridiplantae</taxon>
        <taxon>Streptophyta</taxon>
        <taxon>Embryophyta</taxon>
        <taxon>Tracheophyta</taxon>
        <taxon>Spermatophyta</taxon>
        <taxon>Magnoliopsida</taxon>
        <taxon>eudicotyledons</taxon>
        <taxon>Gunneridae</taxon>
        <taxon>Pentapetalae</taxon>
        <taxon>rosids</taxon>
        <taxon>malvids</taxon>
        <taxon>Myrtales</taxon>
        <taxon>Lythraceae</taxon>
        <taxon>Punica</taxon>
    </lineage>
</organism>
<keyword evidence="2" id="KW-1185">Reference proteome</keyword>
<protein>
    <submittedName>
        <fullName evidence="1">Uncharacterized protein</fullName>
    </submittedName>
</protein>
<name>A0A2I0IL57_PUNGR</name>
<proteinExistence type="predicted"/>
<sequence length="258" mass="28336">MMSEQKLTSRDRLTPWCFPENKEKQKQLAYFSLKALSTAKQLASLCRCRCRRRVQLQLGASCGPPFLLTLSLLPTFLASWIDGGSSSTPSPTELSKVRRQCRFRWSVATLRAKHSVDSDLQQLIGYTITMFGSGELRIGSKDARPVRNEDGDGSVPMVVGTSPSSSWSPLGGCGGGFPSPPGVAPEPSLVTQTRWARPSFFRHRPAAVASKRCSRHHRARHDVGTAETTSSIHSLSNWLYSSSPPMAVSSLRLPHPSR</sequence>
<evidence type="ECO:0000313" key="1">
    <source>
        <dbReference type="EMBL" id="PKI44732.1"/>
    </source>
</evidence>
<gene>
    <name evidence="1" type="ORF">CRG98_034909</name>
</gene>
<accession>A0A2I0IL57</accession>
<dbReference type="EMBL" id="PGOL01002838">
    <property type="protein sequence ID" value="PKI44732.1"/>
    <property type="molecule type" value="Genomic_DNA"/>
</dbReference>
<comment type="caution">
    <text evidence="1">The sequence shown here is derived from an EMBL/GenBank/DDBJ whole genome shotgun (WGS) entry which is preliminary data.</text>
</comment>
<dbReference type="AlphaFoldDB" id="A0A2I0IL57"/>
<dbReference type="Proteomes" id="UP000233551">
    <property type="component" value="Unassembled WGS sequence"/>
</dbReference>
<evidence type="ECO:0000313" key="2">
    <source>
        <dbReference type="Proteomes" id="UP000233551"/>
    </source>
</evidence>
<reference evidence="1 2" key="1">
    <citation type="submission" date="2017-11" db="EMBL/GenBank/DDBJ databases">
        <title>De-novo sequencing of pomegranate (Punica granatum L.) genome.</title>
        <authorList>
            <person name="Akparov Z."/>
            <person name="Amiraslanov A."/>
            <person name="Hajiyeva S."/>
            <person name="Abbasov M."/>
            <person name="Kaur K."/>
            <person name="Hamwieh A."/>
            <person name="Solovyev V."/>
            <person name="Salamov A."/>
            <person name="Braich B."/>
            <person name="Kosarev P."/>
            <person name="Mahmoud A."/>
            <person name="Hajiyev E."/>
            <person name="Babayeva S."/>
            <person name="Izzatullayeva V."/>
            <person name="Mammadov A."/>
            <person name="Mammadov A."/>
            <person name="Sharifova S."/>
            <person name="Ojaghi J."/>
            <person name="Eynullazada K."/>
            <person name="Bayramov B."/>
            <person name="Abdulazimova A."/>
            <person name="Shahmuradov I."/>
        </authorList>
    </citation>
    <scope>NUCLEOTIDE SEQUENCE [LARGE SCALE GENOMIC DNA]</scope>
    <source>
        <strain evidence="2">cv. AG2017</strain>
        <tissue evidence="1">Leaf</tissue>
    </source>
</reference>